<feature type="binding site" evidence="1">
    <location>
        <position position="46"/>
    </location>
    <ligand>
        <name>Zn(2+)</name>
        <dbReference type="ChEBI" id="CHEBI:29105"/>
    </ligand>
</feature>
<feature type="binding site" evidence="1">
    <location>
        <position position="50"/>
    </location>
    <ligand>
        <name>Zn(2+)</name>
        <dbReference type="ChEBI" id="CHEBI:29105"/>
    </ligand>
</feature>
<dbReference type="InterPro" id="IPR052939">
    <property type="entry name" value="23S_rRNA_MeTrnsfrase_RlmA"/>
</dbReference>
<dbReference type="GO" id="GO:0008168">
    <property type="term" value="F:methyltransferase activity"/>
    <property type="evidence" value="ECO:0007669"/>
    <property type="project" value="UniProtKB-KW"/>
</dbReference>
<evidence type="ECO:0000313" key="6">
    <source>
        <dbReference type="Proteomes" id="UP000261905"/>
    </source>
</evidence>
<evidence type="ECO:0000256" key="1">
    <source>
        <dbReference type="PIRSR" id="PIRSR018249-1"/>
    </source>
</evidence>
<feature type="binding site" evidence="2">
    <location>
        <position position="88"/>
    </location>
    <ligand>
        <name>S-adenosyl-L-methionine</name>
        <dbReference type="ChEBI" id="CHEBI:59789"/>
    </ligand>
</feature>
<keyword evidence="2" id="KW-0949">S-adenosyl-L-methionine</keyword>
<feature type="binding site" evidence="2">
    <location>
        <begin position="117"/>
        <end position="118"/>
    </location>
    <ligand>
        <name>S-adenosyl-L-methionine</name>
        <dbReference type="ChEBI" id="CHEBI:59789"/>
    </ligand>
</feature>
<dbReference type="Proteomes" id="UP000261905">
    <property type="component" value="Unassembled WGS sequence"/>
</dbReference>
<proteinExistence type="predicted"/>
<dbReference type="Gene3D" id="3.40.50.150">
    <property type="entry name" value="Vaccinia Virus protein VP39"/>
    <property type="match status" value="1"/>
</dbReference>
<comment type="caution">
    <text evidence="5">The sequence shown here is derived from an EMBL/GenBank/DDBJ whole genome shotgun (WGS) entry which is preliminary data.</text>
</comment>
<dbReference type="OrthoDB" id="5522265at2"/>
<dbReference type="InterPro" id="IPR016718">
    <property type="entry name" value="rRNA_m1G-MeTrfase_A_prd"/>
</dbReference>
<dbReference type="Pfam" id="PF13649">
    <property type="entry name" value="Methyltransf_25"/>
    <property type="match status" value="1"/>
</dbReference>
<feature type="binding site" evidence="1">
    <location>
        <position position="32"/>
    </location>
    <ligand>
        <name>Zn(2+)</name>
        <dbReference type="ChEBI" id="CHEBI:29105"/>
    </ligand>
</feature>
<dbReference type="GO" id="GO:0032259">
    <property type="term" value="P:methylation"/>
    <property type="evidence" value="ECO:0007669"/>
    <property type="project" value="UniProtKB-KW"/>
</dbReference>
<feature type="binding site" evidence="1">
    <location>
        <position position="29"/>
    </location>
    <ligand>
        <name>Zn(2+)</name>
        <dbReference type="ChEBI" id="CHEBI:29105"/>
    </ligand>
</feature>
<evidence type="ECO:0000256" key="2">
    <source>
        <dbReference type="PIRSR" id="PIRSR018249-2"/>
    </source>
</evidence>
<sequence length="299" mass="33538">MEGCLFVLNKRNRILAAEAMSVHSSLFQCPVCSSMMRVEDLRQLVCLKGHSFDIAKQGYVHFLPRPAPSKYGQALFRSRSILSQSGFFESLDRLITDQILTHIENQSVRLLDMGCGEGSHLARILDMMHTEGCTQAAGVGLDIAKEGVRMAASRQPHLLWCVADLARSPLASNRFDFILNILSPTNYAECHRLLRNNGFLIKVIPDNEHLQELRAAFRSSSEPHSGAKLEARFQDNFELVKSLPLCTRLKLDASLIPHAIAMTPLSWHADTRSIQSLQELSSLELTLNVTILIGRKYRQ</sequence>
<dbReference type="AlphaFoldDB" id="A0A371P8Q8"/>
<dbReference type="PANTHER" id="PTHR43460:SF1">
    <property type="entry name" value="METHYLTRANSFERASE TYPE 11 DOMAIN-CONTAINING PROTEIN"/>
    <property type="match status" value="1"/>
</dbReference>
<accession>A0A371P8Q8</accession>
<evidence type="ECO:0000259" key="3">
    <source>
        <dbReference type="Pfam" id="PF13649"/>
    </source>
</evidence>
<keyword evidence="1" id="KW-0479">Metal-binding</keyword>
<keyword evidence="1" id="KW-0862">Zinc</keyword>
<feature type="domain" description="Methyltransferase" evidence="3">
    <location>
        <begin position="111"/>
        <end position="198"/>
    </location>
</feature>
<name>A0A371P8Q8_9BACL</name>
<evidence type="ECO:0000313" key="5">
    <source>
        <dbReference type="EMBL" id="REK71876.1"/>
    </source>
</evidence>
<dbReference type="InterPro" id="IPR029063">
    <property type="entry name" value="SAM-dependent_MTases_sf"/>
</dbReference>
<keyword evidence="5" id="KW-0808">Transferase</keyword>
<feature type="binding site" evidence="2">
    <location>
        <position position="209"/>
    </location>
    <ligand>
        <name>S-adenosyl-L-methionine</name>
        <dbReference type="ChEBI" id="CHEBI:59789"/>
    </ligand>
</feature>
<reference evidence="5 6" key="1">
    <citation type="submission" date="2018-08" db="EMBL/GenBank/DDBJ databases">
        <title>Paenibacillus sp. M4BSY-1, whole genome shotgun sequence.</title>
        <authorList>
            <person name="Tuo L."/>
        </authorList>
    </citation>
    <scope>NUCLEOTIDE SEQUENCE [LARGE SCALE GENOMIC DNA]</scope>
    <source>
        <strain evidence="5 6">M4BSY-1</strain>
    </source>
</reference>
<protein>
    <submittedName>
        <fullName evidence="5">Methyltransferase domain-containing protein</fullName>
    </submittedName>
</protein>
<organism evidence="5 6">
    <name type="scientific">Paenibacillus paeoniae</name>
    <dbReference type="NCBI Taxonomy" id="2292705"/>
    <lineage>
        <taxon>Bacteria</taxon>
        <taxon>Bacillati</taxon>
        <taxon>Bacillota</taxon>
        <taxon>Bacilli</taxon>
        <taxon>Bacillales</taxon>
        <taxon>Paenibacillaceae</taxon>
        <taxon>Paenibacillus</taxon>
    </lineage>
</organism>
<dbReference type="Pfam" id="PF21302">
    <property type="entry name" value="Zn_ribbon_RlmA"/>
    <property type="match status" value="1"/>
</dbReference>
<keyword evidence="6" id="KW-1185">Reference proteome</keyword>
<dbReference type="PIRSF" id="PIRSF018249">
    <property type="entry name" value="MyrA_prd"/>
    <property type="match status" value="1"/>
</dbReference>
<gene>
    <name evidence="5" type="ORF">DX130_19400</name>
</gene>
<dbReference type="InterPro" id="IPR048647">
    <property type="entry name" value="RlmA_N"/>
</dbReference>
<evidence type="ECO:0000259" key="4">
    <source>
        <dbReference type="Pfam" id="PF21302"/>
    </source>
</evidence>
<keyword evidence="5" id="KW-0489">Methyltransferase</keyword>
<feature type="domain" description="23S rRNA (guanine(745)-N(1))-methyltransferase N-terminal" evidence="4">
    <location>
        <begin position="27"/>
        <end position="64"/>
    </location>
</feature>
<dbReference type="EMBL" id="QUBQ01000004">
    <property type="protein sequence ID" value="REK71876.1"/>
    <property type="molecule type" value="Genomic_DNA"/>
</dbReference>
<dbReference type="InterPro" id="IPR041698">
    <property type="entry name" value="Methyltransf_25"/>
</dbReference>
<dbReference type="GO" id="GO:0046872">
    <property type="term" value="F:metal ion binding"/>
    <property type="evidence" value="ECO:0007669"/>
    <property type="project" value="UniProtKB-KW"/>
</dbReference>
<dbReference type="SUPFAM" id="SSF53335">
    <property type="entry name" value="S-adenosyl-L-methionine-dependent methyltransferases"/>
    <property type="match status" value="1"/>
</dbReference>
<dbReference type="PANTHER" id="PTHR43460">
    <property type="entry name" value="METHYLTRANSFERASE"/>
    <property type="match status" value="1"/>
</dbReference>